<dbReference type="Proteomes" id="UP001497516">
    <property type="component" value="Chromosome 2"/>
</dbReference>
<protein>
    <submittedName>
        <fullName evidence="2">Uncharacterized protein</fullName>
    </submittedName>
</protein>
<keyword evidence="3" id="KW-1185">Reference proteome</keyword>
<keyword evidence="1" id="KW-0812">Transmembrane</keyword>
<proteinExistence type="predicted"/>
<evidence type="ECO:0000313" key="3">
    <source>
        <dbReference type="Proteomes" id="UP001497516"/>
    </source>
</evidence>
<gene>
    <name evidence="2" type="ORF">LTRI10_LOCUS14799</name>
</gene>
<sequence>MEEPPPPWDERLHHTITHILTSPTTAPPLHSQFLIAQQFPCYLNWDYPPILCRHHDVDTAGRSFPSLLQRWGFSQFLKRASRFGLPETSWRSKCPYQQPPPLVLARGLEEARWGDEEKREYFRKRLRRKKLFNNIHPLIPAVVPNLCLLSFLLWNPFPDEEW</sequence>
<evidence type="ECO:0000313" key="2">
    <source>
        <dbReference type="EMBL" id="CAL1372827.1"/>
    </source>
</evidence>
<dbReference type="EMBL" id="OZ034815">
    <property type="protein sequence ID" value="CAL1372827.1"/>
    <property type="molecule type" value="Genomic_DNA"/>
</dbReference>
<keyword evidence="1" id="KW-1133">Transmembrane helix</keyword>
<accession>A0AAV2DHD5</accession>
<reference evidence="2 3" key="1">
    <citation type="submission" date="2024-04" db="EMBL/GenBank/DDBJ databases">
        <authorList>
            <person name="Fracassetti M."/>
        </authorList>
    </citation>
    <scope>NUCLEOTIDE SEQUENCE [LARGE SCALE GENOMIC DNA]</scope>
</reference>
<dbReference type="PANTHER" id="PTHR38364:SF1">
    <property type="entry name" value="OS04G0475300 PROTEIN"/>
    <property type="match status" value="1"/>
</dbReference>
<keyword evidence="1" id="KW-0472">Membrane</keyword>
<feature type="transmembrane region" description="Helical" evidence="1">
    <location>
        <begin position="131"/>
        <end position="154"/>
    </location>
</feature>
<name>A0AAV2DHD5_9ROSI</name>
<evidence type="ECO:0000256" key="1">
    <source>
        <dbReference type="SAM" id="Phobius"/>
    </source>
</evidence>
<dbReference type="AlphaFoldDB" id="A0AAV2DHD5"/>
<organism evidence="2 3">
    <name type="scientific">Linum trigynum</name>
    <dbReference type="NCBI Taxonomy" id="586398"/>
    <lineage>
        <taxon>Eukaryota</taxon>
        <taxon>Viridiplantae</taxon>
        <taxon>Streptophyta</taxon>
        <taxon>Embryophyta</taxon>
        <taxon>Tracheophyta</taxon>
        <taxon>Spermatophyta</taxon>
        <taxon>Magnoliopsida</taxon>
        <taxon>eudicotyledons</taxon>
        <taxon>Gunneridae</taxon>
        <taxon>Pentapetalae</taxon>
        <taxon>rosids</taxon>
        <taxon>fabids</taxon>
        <taxon>Malpighiales</taxon>
        <taxon>Linaceae</taxon>
        <taxon>Linum</taxon>
    </lineage>
</organism>
<dbReference type="PANTHER" id="PTHR38364">
    <property type="entry name" value="OSJNBA0022H21.9 PROTEIN"/>
    <property type="match status" value="1"/>
</dbReference>